<proteinExistence type="predicted"/>
<keyword evidence="3" id="KW-0067">ATP-binding</keyword>
<evidence type="ECO:0000313" key="6">
    <source>
        <dbReference type="EMBL" id="KAH7093223.1"/>
    </source>
</evidence>
<organism evidence="6 7">
    <name type="scientific">Paraphoma chrysanthemicola</name>
    <dbReference type="NCBI Taxonomy" id="798071"/>
    <lineage>
        <taxon>Eukaryota</taxon>
        <taxon>Fungi</taxon>
        <taxon>Dikarya</taxon>
        <taxon>Ascomycota</taxon>
        <taxon>Pezizomycotina</taxon>
        <taxon>Dothideomycetes</taxon>
        <taxon>Pleosporomycetidae</taxon>
        <taxon>Pleosporales</taxon>
        <taxon>Pleosporineae</taxon>
        <taxon>Phaeosphaeriaceae</taxon>
        <taxon>Paraphoma</taxon>
    </lineage>
</organism>
<evidence type="ECO:0000259" key="5">
    <source>
        <dbReference type="Pfam" id="PF21314"/>
    </source>
</evidence>
<evidence type="ECO:0000256" key="1">
    <source>
        <dbReference type="ARBA" id="ARBA00022553"/>
    </source>
</evidence>
<dbReference type="EMBL" id="JAGMVJ010000002">
    <property type="protein sequence ID" value="KAH7093223.1"/>
    <property type="molecule type" value="Genomic_DNA"/>
</dbReference>
<keyword evidence="4" id="KW-1133">Transmembrane helix</keyword>
<dbReference type="GO" id="GO:0005524">
    <property type="term" value="F:ATP binding"/>
    <property type="evidence" value="ECO:0007669"/>
    <property type="project" value="UniProtKB-KW"/>
</dbReference>
<evidence type="ECO:0000313" key="7">
    <source>
        <dbReference type="Proteomes" id="UP000813461"/>
    </source>
</evidence>
<feature type="transmembrane region" description="Helical" evidence="4">
    <location>
        <begin position="68"/>
        <end position="90"/>
    </location>
</feature>
<feature type="domain" description="Epidermal growth factor receptor-like transmembrane-juxtamembrane segment" evidence="5">
    <location>
        <begin position="69"/>
        <end position="100"/>
    </location>
</feature>
<evidence type="ECO:0000256" key="3">
    <source>
        <dbReference type="ARBA" id="ARBA00022840"/>
    </source>
</evidence>
<evidence type="ECO:0000256" key="2">
    <source>
        <dbReference type="ARBA" id="ARBA00022741"/>
    </source>
</evidence>
<dbReference type="Proteomes" id="UP000813461">
    <property type="component" value="Unassembled WGS sequence"/>
</dbReference>
<keyword evidence="7" id="KW-1185">Reference proteome</keyword>
<dbReference type="Gene3D" id="1.20.5.510">
    <property type="entry name" value="Single helix bin"/>
    <property type="match status" value="1"/>
</dbReference>
<evidence type="ECO:0000256" key="4">
    <source>
        <dbReference type="SAM" id="Phobius"/>
    </source>
</evidence>
<keyword evidence="4" id="KW-0472">Membrane</keyword>
<dbReference type="Pfam" id="PF21314">
    <property type="entry name" value="TM_ErbB1"/>
    <property type="match status" value="1"/>
</dbReference>
<dbReference type="InterPro" id="IPR049328">
    <property type="entry name" value="TM_ErbB1"/>
</dbReference>
<keyword evidence="1" id="KW-0597">Phosphoprotein</keyword>
<keyword evidence="4" id="KW-0812">Transmembrane</keyword>
<keyword evidence="2" id="KW-0547">Nucleotide-binding</keyword>
<accession>A0A8K0RI16</accession>
<sequence>MSTVEPSATGAVFTSAAEPSAGPAVFTSAASPAVFTEPSPTRAVQTDPAYVNPVWQPATGHKNVNAGAIAGGVVGGLAVLAIAAVAMFWIHRRYQYKKRSAVDAEVVSHPPGYTVPRSVEEVHHPTQAVQPAYVYKSEGRSVKDEGASVKSAKDPFADEKNVEGWSVGKRL</sequence>
<dbReference type="AlphaFoldDB" id="A0A8K0RI16"/>
<reference evidence="6" key="1">
    <citation type="journal article" date="2021" name="Nat. Commun.">
        <title>Genetic determinants of endophytism in the Arabidopsis root mycobiome.</title>
        <authorList>
            <person name="Mesny F."/>
            <person name="Miyauchi S."/>
            <person name="Thiergart T."/>
            <person name="Pickel B."/>
            <person name="Atanasova L."/>
            <person name="Karlsson M."/>
            <person name="Huettel B."/>
            <person name="Barry K.W."/>
            <person name="Haridas S."/>
            <person name="Chen C."/>
            <person name="Bauer D."/>
            <person name="Andreopoulos W."/>
            <person name="Pangilinan J."/>
            <person name="LaButti K."/>
            <person name="Riley R."/>
            <person name="Lipzen A."/>
            <person name="Clum A."/>
            <person name="Drula E."/>
            <person name="Henrissat B."/>
            <person name="Kohler A."/>
            <person name="Grigoriev I.V."/>
            <person name="Martin F.M."/>
            <person name="Hacquard S."/>
        </authorList>
    </citation>
    <scope>NUCLEOTIDE SEQUENCE</scope>
    <source>
        <strain evidence="6">MPI-SDFR-AT-0120</strain>
    </source>
</reference>
<comment type="caution">
    <text evidence="6">The sequence shown here is derived from an EMBL/GenBank/DDBJ whole genome shotgun (WGS) entry which is preliminary data.</text>
</comment>
<protein>
    <recommendedName>
        <fullName evidence="5">Epidermal growth factor receptor-like transmembrane-juxtamembrane segment domain-containing protein</fullName>
    </recommendedName>
</protein>
<gene>
    <name evidence="6" type="ORF">FB567DRAFT_170099</name>
</gene>
<name>A0A8K0RI16_9PLEO</name>